<dbReference type="Pfam" id="PF03807">
    <property type="entry name" value="F420_oxidored"/>
    <property type="match status" value="1"/>
</dbReference>
<dbReference type="InterPro" id="IPR000304">
    <property type="entry name" value="Pyrroline-COOH_reductase"/>
</dbReference>
<dbReference type="PANTHER" id="PTHR11645">
    <property type="entry name" value="PYRROLINE-5-CARBOXYLATE REDUCTASE"/>
    <property type="match status" value="1"/>
</dbReference>
<comment type="subcellular location">
    <subcellularLocation>
        <location evidence="1">Cytoplasm</location>
    </subcellularLocation>
</comment>
<evidence type="ECO:0000313" key="16">
    <source>
        <dbReference type="Proteomes" id="UP001230188"/>
    </source>
</evidence>
<evidence type="ECO:0000256" key="5">
    <source>
        <dbReference type="ARBA" id="ARBA00022605"/>
    </source>
</evidence>
<reference evidence="15" key="1">
    <citation type="submission" date="2023-01" db="EMBL/GenBank/DDBJ databases">
        <title>Metagenome sequencing of chrysophaentin producing Chrysophaeum taylorii.</title>
        <authorList>
            <person name="Davison J."/>
            <person name="Bewley C."/>
        </authorList>
    </citation>
    <scope>NUCLEOTIDE SEQUENCE</scope>
    <source>
        <strain evidence="15">NIES-1699</strain>
    </source>
</reference>
<feature type="binding site" evidence="11">
    <location>
        <begin position="76"/>
        <end position="79"/>
    </location>
    <ligand>
        <name>NADP(+)</name>
        <dbReference type="ChEBI" id="CHEBI:58349"/>
    </ligand>
</feature>
<dbReference type="InterPro" id="IPR036291">
    <property type="entry name" value="NAD(P)-bd_dom_sf"/>
</dbReference>
<proteinExistence type="inferred from homology"/>
<feature type="domain" description="Pyrroline-5-carboxylate reductase catalytic N-terminal" evidence="13">
    <location>
        <begin position="13"/>
        <end position="104"/>
    </location>
</feature>
<keyword evidence="6 12" id="KW-0641">Proline biosynthesis</keyword>
<feature type="domain" description="Pyrroline-5-carboxylate reductase dimerisation" evidence="14">
    <location>
        <begin position="167"/>
        <end position="271"/>
    </location>
</feature>
<dbReference type="InterPro" id="IPR008927">
    <property type="entry name" value="6-PGluconate_DH-like_C_sf"/>
</dbReference>
<evidence type="ECO:0000256" key="12">
    <source>
        <dbReference type="RuleBase" id="RU003903"/>
    </source>
</evidence>
<evidence type="ECO:0000256" key="7">
    <source>
        <dbReference type="ARBA" id="ARBA00022857"/>
    </source>
</evidence>
<dbReference type="EC" id="1.5.1.2" evidence="12"/>
<dbReference type="GO" id="GO:0004735">
    <property type="term" value="F:pyrroline-5-carboxylate reductase activity"/>
    <property type="evidence" value="ECO:0007669"/>
    <property type="project" value="UniProtKB-EC"/>
</dbReference>
<evidence type="ECO:0000256" key="11">
    <source>
        <dbReference type="PIRSR" id="PIRSR000193-1"/>
    </source>
</evidence>
<dbReference type="PANTHER" id="PTHR11645:SF0">
    <property type="entry name" value="PYRROLINE-5-CARBOXYLATE REDUCTASE 3"/>
    <property type="match status" value="1"/>
</dbReference>
<evidence type="ECO:0000256" key="4">
    <source>
        <dbReference type="ARBA" id="ARBA00022490"/>
    </source>
</evidence>
<evidence type="ECO:0000259" key="14">
    <source>
        <dbReference type="Pfam" id="PF14748"/>
    </source>
</evidence>
<keyword evidence="4" id="KW-0963">Cytoplasm</keyword>
<keyword evidence="8 12" id="KW-0560">Oxidoreductase</keyword>
<keyword evidence="5 12" id="KW-0028">Amino-acid biosynthesis</keyword>
<dbReference type="Proteomes" id="UP001230188">
    <property type="component" value="Unassembled WGS sequence"/>
</dbReference>
<protein>
    <recommendedName>
        <fullName evidence="3 12">Pyrroline-5-carboxylate reductase</fullName>
        <ecNumber evidence="12">1.5.1.2</ecNumber>
    </recommendedName>
</protein>
<dbReference type="InterPro" id="IPR029036">
    <property type="entry name" value="P5CR_dimer"/>
</dbReference>
<dbReference type="InterPro" id="IPR028939">
    <property type="entry name" value="P5C_Rdtase_cat_N"/>
</dbReference>
<dbReference type="Gene3D" id="1.10.3730.10">
    <property type="entry name" value="ProC C-terminal domain-like"/>
    <property type="match status" value="1"/>
</dbReference>
<comment type="caution">
    <text evidence="15">The sequence shown here is derived from an EMBL/GenBank/DDBJ whole genome shotgun (WGS) entry which is preliminary data.</text>
</comment>
<comment type="catalytic activity">
    <reaction evidence="9">
        <text>L-proline + NAD(+) = (S)-1-pyrroline-5-carboxylate + NADH + 2 H(+)</text>
        <dbReference type="Rhea" id="RHEA:14105"/>
        <dbReference type="ChEBI" id="CHEBI:15378"/>
        <dbReference type="ChEBI" id="CHEBI:17388"/>
        <dbReference type="ChEBI" id="CHEBI:57540"/>
        <dbReference type="ChEBI" id="CHEBI:57945"/>
        <dbReference type="ChEBI" id="CHEBI:60039"/>
        <dbReference type="EC" id="1.5.1.2"/>
    </reaction>
</comment>
<dbReference type="HAMAP" id="MF_01925">
    <property type="entry name" value="P5C_reductase"/>
    <property type="match status" value="1"/>
</dbReference>
<dbReference type="FunFam" id="1.10.3730.10:FF:000001">
    <property type="entry name" value="Pyrroline-5-carboxylate reductase"/>
    <property type="match status" value="1"/>
</dbReference>
<evidence type="ECO:0000259" key="13">
    <source>
        <dbReference type="Pfam" id="PF03807"/>
    </source>
</evidence>
<feature type="binding site" evidence="11">
    <location>
        <begin position="16"/>
        <end position="21"/>
    </location>
    <ligand>
        <name>NADP(+)</name>
        <dbReference type="ChEBI" id="CHEBI:58349"/>
    </ligand>
</feature>
<evidence type="ECO:0000256" key="3">
    <source>
        <dbReference type="ARBA" id="ARBA00021413"/>
    </source>
</evidence>
<evidence type="ECO:0000256" key="2">
    <source>
        <dbReference type="ARBA" id="ARBA00005525"/>
    </source>
</evidence>
<organism evidence="15 16">
    <name type="scientific">Chrysophaeum taylorii</name>
    <dbReference type="NCBI Taxonomy" id="2483200"/>
    <lineage>
        <taxon>Eukaryota</taxon>
        <taxon>Sar</taxon>
        <taxon>Stramenopiles</taxon>
        <taxon>Ochrophyta</taxon>
        <taxon>Pelagophyceae</taxon>
        <taxon>Pelagomonadales</taxon>
        <taxon>Pelagomonadaceae</taxon>
        <taxon>Chrysophaeum</taxon>
    </lineage>
</organism>
<evidence type="ECO:0000313" key="15">
    <source>
        <dbReference type="EMBL" id="KAJ8602477.1"/>
    </source>
</evidence>
<evidence type="ECO:0000256" key="1">
    <source>
        <dbReference type="ARBA" id="ARBA00004496"/>
    </source>
</evidence>
<keyword evidence="7 11" id="KW-0521">NADP</keyword>
<dbReference type="EMBL" id="JAQMWT010000379">
    <property type="protein sequence ID" value="KAJ8602477.1"/>
    <property type="molecule type" value="Genomic_DNA"/>
</dbReference>
<dbReference type="AlphaFoldDB" id="A0AAD7XK73"/>
<accession>A0AAD7XK73</accession>
<comment type="catalytic activity">
    <reaction evidence="10 12">
        <text>L-proline + NADP(+) = (S)-1-pyrroline-5-carboxylate + NADPH + 2 H(+)</text>
        <dbReference type="Rhea" id="RHEA:14109"/>
        <dbReference type="ChEBI" id="CHEBI:15378"/>
        <dbReference type="ChEBI" id="CHEBI:17388"/>
        <dbReference type="ChEBI" id="CHEBI:57783"/>
        <dbReference type="ChEBI" id="CHEBI:58349"/>
        <dbReference type="ChEBI" id="CHEBI:60039"/>
        <dbReference type="EC" id="1.5.1.2"/>
    </reaction>
</comment>
<dbReference type="GO" id="GO:0055129">
    <property type="term" value="P:L-proline biosynthetic process"/>
    <property type="evidence" value="ECO:0007669"/>
    <property type="project" value="TreeGrafter"/>
</dbReference>
<dbReference type="Pfam" id="PF14748">
    <property type="entry name" value="P5CR_dimer"/>
    <property type="match status" value="1"/>
</dbReference>
<dbReference type="Gene3D" id="3.40.50.720">
    <property type="entry name" value="NAD(P)-binding Rossmann-like Domain"/>
    <property type="match status" value="1"/>
</dbReference>
<comment type="similarity">
    <text evidence="2 12">Belongs to the pyrroline-5-carboxylate reductase family.</text>
</comment>
<evidence type="ECO:0000256" key="10">
    <source>
        <dbReference type="ARBA" id="ARBA00052690"/>
    </source>
</evidence>
<dbReference type="PROSITE" id="PS00521">
    <property type="entry name" value="P5CR"/>
    <property type="match status" value="1"/>
</dbReference>
<keyword evidence="16" id="KW-1185">Reference proteome</keyword>
<evidence type="ECO:0000256" key="6">
    <source>
        <dbReference type="ARBA" id="ARBA00022650"/>
    </source>
</evidence>
<dbReference type="FunFam" id="3.40.50.720:FF:000190">
    <property type="entry name" value="Pyrroline-5-carboxylate reductase"/>
    <property type="match status" value="1"/>
</dbReference>
<sequence length="283" mass="28801">MVAPPQALVGKSIGFIGAGAMATAMMHGLLRSGVLTESLCASDPFIGSREKTKKMGVTVTESNAEVARKSDVIVLAVKPNVIGFALESIVGELKEQLIVSIAAGVTIGAMSAHLETATATRIVRTMPNTPCLVGEGAIGISRGPRVTDADVAVAKALFSGVCVEVYEKDLNAVNALSGSGPAYVLLFIEALADAGVRAGLTRQVAMQLAAQTVKGTAAMQMETGSHPGVLKDQVCSPGGTTIAAVEALEKNGFRYAAMSAVAACKQRADEMTALAAAAAAGKK</sequence>
<feature type="binding site" evidence="11">
    <location>
        <position position="63"/>
    </location>
    <ligand>
        <name>NADPH</name>
        <dbReference type="ChEBI" id="CHEBI:57783"/>
    </ligand>
</feature>
<dbReference type="InterPro" id="IPR053790">
    <property type="entry name" value="P5CR-like_CS"/>
</dbReference>
<dbReference type="PIRSF" id="PIRSF000193">
    <property type="entry name" value="Pyrrol-5-carb_rd"/>
    <property type="match status" value="1"/>
</dbReference>
<dbReference type="GO" id="GO:0005737">
    <property type="term" value="C:cytoplasm"/>
    <property type="evidence" value="ECO:0007669"/>
    <property type="project" value="UniProtKB-SubCell"/>
</dbReference>
<evidence type="ECO:0000256" key="9">
    <source>
        <dbReference type="ARBA" id="ARBA00050547"/>
    </source>
</evidence>
<evidence type="ECO:0000256" key="8">
    <source>
        <dbReference type="ARBA" id="ARBA00023002"/>
    </source>
</evidence>
<gene>
    <name evidence="15" type="ORF">CTAYLR_001208</name>
</gene>
<dbReference type="SUPFAM" id="SSF48179">
    <property type="entry name" value="6-phosphogluconate dehydrogenase C-terminal domain-like"/>
    <property type="match status" value="1"/>
</dbReference>
<dbReference type="SUPFAM" id="SSF51735">
    <property type="entry name" value="NAD(P)-binding Rossmann-fold domains"/>
    <property type="match status" value="1"/>
</dbReference>
<comment type="pathway">
    <text evidence="12">Amino-acid biosynthesis; L-proline biosynthesis; L-proline from L-glutamate 5-semialdehyde: step 1/1.</text>
</comment>
<name>A0AAD7XK73_9STRA</name>
<dbReference type="NCBIfam" id="TIGR00112">
    <property type="entry name" value="proC"/>
    <property type="match status" value="1"/>
</dbReference>